<accession>A0ABU6NT35</accession>
<proteinExistence type="predicted"/>
<gene>
    <name evidence="1" type="ORF">P9271_02660</name>
</gene>
<sequence length="79" mass="9133">MLRESIQFLKTHILQARREKICSSEEAKIAWENVSLMKENGELVESFICILAKRALYGQALPFHIILEGFIERRGEDAL</sequence>
<evidence type="ECO:0000313" key="2">
    <source>
        <dbReference type="Proteomes" id="UP001342826"/>
    </source>
</evidence>
<comment type="caution">
    <text evidence="1">The sequence shown here is derived from an EMBL/GenBank/DDBJ whole genome shotgun (WGS) entry which is preliminary data.</text>
</comment>
<protein>
    <submittedName>
        <fullName evidence="1">Uncharacterized protein</fullName>
    </submittedName>
</protein>
<dbReference type="GeneID" id="301139156"/>
<dbReference type="RefSeq" id="WP_066224225.1">
    <property type="nucleotide sequence ID" value="NZ_JARTFS010000002.1"/>
</dbReference>
<organism evidence="1 2">
    <name type="scientific">Metabacillus fastidiosus</name>
    <dbReference type="NCBI Taxonomy" id="1458"/>
    <lineage>
        <taxon>Bacteria</taxon>
        <taxon>Bacillati</taxon>
        <taxon>Bacillota</taxon>
        <taxon>Bacilli</taxon>
        <taxon>Bacillales</taxon>
        <taxon>Bacillaceae</taxon>
        <taxon>Metabacillus</taxon>
    </lineage>
</organism>
<name>A0ABU6NT35_9BACI</name>
<reference evidence="1 2" key="1">
    <citation type="submission" date="2023-03" db="EMBL/GenBank/DDBJ databases">
        <title>Bacillus Genome Sequencing.</title>
        <authorList>
            <person name="Dunlap C."/>
        </authorList>
    </citation>
    <scope>NUCLEOTIDE SEQUENCE [LARGE SCALE GENOMIC DNA]</scope>
    <source>
        <strain evidence="1 2">NRS-1717</strain>
    </source>
</reference>
<evidence type="ECO:0000313" key="1">
    <source>
        <dbReference type="EMBL" id="MED4400259.1"/>
    </source>
</evidence>
<dbReference type="EMBL" id="JARTFS010000002">
    <property type="protein sequence ID" value="MED4400259.1"/>
    <property type="molecule type" value="Genomic_DNA"/>
</dbReference>
<keyword evidence="2" id="KW-1185">Reference proteome</keyword>
<dbReference type="Proteomes" id="UP001342826">
    <property type="component" value="Unassembled WGS sequence"/>
</dbReference>